<evidence type="ECO:0000256" key="12">
    <source>
        <dbReference type="ARBA" id="ARBA00038622"/>
    </source>
</evidence>
<keyword evidence="5" id="KW-0276">Fatty acid metabolism</keyword>
<comment type="function">
    <text evidence="11">Participates in chain elongation of fatty acids. Catalyzes the reduction of trans-2-enoyl-CoAs of varying chain lengths from 6:1 to 16:1, having maximum activity with 10:1 CoA. Has no 2,4-dienoyl-CoA reductase activity.</text>
</comment>
<evidence type="ECO:0000313" key="23">
    <source>
        <dbReference type="Proteomes" id="UP000070544"/>
    </source>
</evidence>
<dbReference type="AlphaFoldDB" id="A0A138ZZI3"/>
<comment type="subunit">
    <text evidence="12">Interacts with PEX5, probably required to target it into peroxisomes.</text>
</comment>
<gene>
    <name evidence="22" type="ORF">M427DRAFT_63916</name>
</gene>
<evidence type="ECO:0000256" key="11">
    <source>
        <dbReference type="ARBA" id="ARBA00037124"/>
    </source>
</evidence>
<comment type="catalytic activity">
    <reaction evidence="15">
        <text>(2E)-dodecenoyl-CoA + NADPH + H(+) = dodecanoyl-CoA + NADP(+)</text>
        <dbReference type="Rhea" id="RHEA:44964"/>
        <dbReference type="ChEBI" id="CHEBI:15378"/>
        <dbReference type="ChEBI" id="CHEBI:57330"/>
        <dbReference type="ChEBI" id="CHEBI:57375"/>
        <dbReference type="ChEBI" id="CHEBI:57783"/>
        <dbReference type="ChEBI" id="CHEBI:58349"/>
    </reaction>
    <physiologicalReaction direction="left-to-right" evidence="15">
        <dbReference type="Rhea" id="RHEA:44965"/>
    </physiologicalReaction>
</comment>
<comment type="catalytic activity">
    <reaction evidence="20">
        <text>(2E)-octenoyl-CoA + NADPH + H(+) = octanoyl-CoA + NADP(+)</text>
        <dbReference type="Rhea" id="RHEA:44952"/>
        <dbReference type="ChEBI" id="CHEBI:15378"/>
        <dbReference type="ChEBI" id="CHEBI:57386"/>
        <dbReference type="ChEBI" id="CHEBI:57783"/>
        <dbReference type="ChEBI" id="CHEBI:58349"/>
        <dbReference type="ChEBI" id="CHEBI:62242"/>
    </reaction>
    <physiologicalReaction direction="left-to-right" evidence="20">
        <dbReference type="Rhea" id="RHEA:44953"/>
    </physiologicalReaction>
</comment>
<accession>A0A138ZZI3</accession>
<evidence type="ECO:0000256" key="18">
    <source>
        <dbReference type="ARBA" id="ARBA00049251"/>
    </source>
</evidence>
<dbReference type="InterPro" id="IPR002347">
    <property type="entry name" value="SDR_fam"/>
</dbReference>
<dbReference type="GO" id="GO:0019166">
    <property type="term" value="F:trans-2-enoyl-CoA reductase (NADPH) activity"/>
    <property type="evidence" value="ECO:0007669"/>
    <property type="project" value="UniProtKB-EC"/>
</dbReference>
<feature type="domain" description="Ketoreductase" evidence="21">
    <location>
        <begin position="18"/>
        <end position="162"/>
    </location>
</feature>
<evidence type="ECO:0000256" key="6">
    <source>
        <dbReference type="ARBA" id="ARBA00022857"/>
    </source>
</evidence>
<evidence type="ECO:0000256" key="4">
    <source>
        <dbReference type="ARBA" id="ARBA00022553"/>
    </source>
</evidence>
<keyword evidence="7" id="KW-0560">Oxidoreductase</keyword>
<comment type="pathway">
    <text evidence="2">Lipid metabolism.</text>
</comment>
<keyword evidence="3" id="KW-0444">Lipid biosynthesis</keyword>
<evidence type="ECO:0000256" key="13">
    <source>
        <dbReference type="ARBA" id="ARBA00038849"/>
    </source>
</evidence>
<keyword evidence="10" id="KW-0275">Fatty acid biosynthesis</keyword>
<comment type="catalytic activity">
    <reaction evidence="17">
        <text>(2E)-hexenoyl-CoA + NADPH + H(+) = hexanoyl-CoA + NADP(+)</text>
        <dbReference type="Rhea" id="RHEA:44956"/>
        <dbReference type="ChEBI" id="CHEBI:15378"/>
        <dbReference type="ChEBI" id="CHEBI:57783"/>
        <dbReference type="ChEBI" id="CHEBI:58349"/>
        <dbReference type="ChEBI" id="CHEBI:62077"/>
        <dbReference type="ChEBI" id="CHEBI:62620"/>
    </reaction>
    <physiologicalReaction direction="left-to-right" evidence="17">
        <dbReference type="Rhea" id="RHEA:44957"/>
    </physiologicalReaction>
</comment>
<dbReference type="PRINTS" id="PR00081">
    <property type="entry name" value="GDHRDH"/>
</dbReference>
<reference evidence="22 23" key="1">
    <citation type="journal article" date="2015" name="Genome Biol. Evol.">
        <title>Phylogenomic analyses indicate that early fungi evolved digesting cell walls of algal ancestors of land plants.</title>
        <authorList>
            <person name="Chang Y."/>
            <person name="Wang S."/>
            <person name="Sekimoto S."/>
            <person name="Aerts A.L."/>
            <person name="Choi C."/>
            <person name="Clum A."/>
            <person name="LaButti K.M."/>
            <person name="Lindquist E.A."/>
            <person name="Yee Ngan C."/>
            <person name="Ohm R.A."/>
            <person name="Salamov A.A."/>
            <person name="Grigoriev I.V."/>
            <person name="Spatafora J.W."/>
            <person name="Berbee M.L."/>
        </authorList>
    </citation>
    <scope>NUCLEOTIDE SEQUENCE [LARGE SCALE GENOMIC DNA]</scope>
    <source>
        <strain evidence="22 23">JEL478</strain>
    </source>
</reference>
<evidence type="ECO:0000256" key="10">
    <source>
        <dbReference type="ARBA" id="ARBA00023160"/>
    </source>
</evidence>
<evidence type="ECO:0000256" key="3">
    <source>
        <dbReference type="ARBA" id="ARBA00022516"/>
    </source>
</evidence>
<dbReference type="OMA" id="RYQAHAS"/>
<proteinExistence type="predicted"/>
<evidence type="ECO:0000256" key="15">
    <source>
        <dbReference type="ARBA" id="ARBA00047570"/>
    </source>
</evidence>
<evidence type="ECO:0000256" key="2">
    <source>
        <dbReference type="ARBA" id="ARBA00005189"/>
    </source>
</evidence>
<dbReference type="EMBL" id="KQ965859">
    <property type="protein sequence ID" value="KXS09543.1"/>
    <property type="molecule type" value="Genomic_DNA"/>
</dbReference>
<evidence type="ECO:0000256" key="8">
    <source>
        <dbReference type="ARBA" id="ARBA00023098"/>
    </source>
</evidence>
<keyword evidence="4" id="KW-0597">Phosphoprotein</keyword>
<evidence type="ECO:0000256" key="14">
    <source>
        <dbReference type="ARBA" id="ARBA00041063"/>
    </source>
</evidence>
<dbReference type="InterPro" id="IPR052388">
    <property type="entry name" value="Peroxisomal_t2-enoyl-CoA_red"/>
</dbReference>
<protein>
    <recommendedName>
        <fullName evidence="14">Peroxisomal trans-2-enoyl-CoA reductase</fullName>
        <ecNumber evidence="13">1.3.1.38</ecNumber>
    </recommendedName>
</protein>
<evidence type="ECO:0000256" key="20">
    <source>
        <dbReference type="ARBA" id="ARBA00049559"/>
    </source>
</evidence>
<dbReference type="Pfam" id="PF13561">
    <property type="entry name" value="adh_short_C2"/>
    <property type="match status" value="1"/>
</dbReference>
<dbReference type="FunFam" id="3.40.50.720:FF:000084">
    <property type="entry name" value="Short-chain dehydrogenase reductase"/>
    <property type="match status" value="1"/>
</dbReference>
<dbReference type="EC" id="1.3.1.38" evidence="13"/>
<dbReference type="OrthoDB" id="2136131at2759"/>
<keyword evidence="6" id="KW-0521">NADP</keyword>
<dbReference type="SUPFAM" id="SSF51735">
    <property type="entry name" value="NAD(P)-binding Rossmann-fold domains"/>
    <property type="match status" value="1"/>
</dbReference>
<keyword evidence="8" id="KW-0443">Lipid metabolism</keyword>
<dbReference type="STRING" id="1344416.A0A138ZZI3"/>
<dbReference type="GO" id="GO:0006633">
    <property type="term" value="P:fatty acid biosynthetic process"/>
    <property type="evidence" value="ECO:0007669"/>
    <property type="project" value="UniProtKB-KW"/>
</dbReference>
<name>A0A138ZZI3_GONPJ</name>
<evidence type="ECO:0000256" key="1">
    <source>
        <dbReference type="ARBA" id="ARBA00004275"/>
    </source>
</evidence>
<evidence type="ECO:0000256" key="19">
    <source>
        <dbReference type="ARBA" id="ARBA00049386"/>
    </source>
</evidence>
<evidence type="ECO:0000256" key="5">
    <source>
        <dbReference type="ARBA" id="ARBA00022832"/>
    </source>
</evidence>
<evidence type="ECO:0000259" key="21">
    <source>
        <dbReference type="SMART" id="SM00822"/>
    </source>
</evidence>
<dbReference type="InterPro" id="IPR036291">
    <property type="entry name" value="NAD(P)-bd_dom_sf"/>
</dbReference>
<evidence type="ECO:0000256" key="16">
    <source>
        <dbReference type="ARBA" id="ARBA00048686"/>
    </source>
</evidence>
<dbReference type="PANTHER" id="PTHR24317">
    <property type="entry name" value="PEROXISOMAL TRANS-2-ENOYL-COA REDUCTASE"/>
    <property type="match status" value="1"/>
</dbReference>
<comment type="subcellular location">
    <subcellularLocation>
        <location evidence="1">Peroxisome</location>
    </subcellularLocation>
</comment>
<evidence type="ECO:0000256" key="17">
    <source>
        <dbReference type="ARBA" id="ARBA00049108"/>
    </source>
</evidence>
<sequence>MAPSRYDSIYKSSLLAGKVVLVTGGGTGIGRCIAHELASLSCTVVIAARRLSPLLKTQEEIGAAGYEGRCDVLHPLDIRDHEQCKKAIQDVVRKWGRLDGLVNNAGGQFPSPAEKISPKGWRSVVDLNLTGTFFMAQAAYEGYMKENGGSIVNVIVDMWNGWYWVAHSAAARAGVYNLTRTLAQEWTPHSGVRINCVAPGAIIGAGQSNYPPSVQKKVIESFSYQNPSGRLGTESEVSSAIVFLLTPGASYINGACINVDGGQSIRQGPIFDTVFSPDSKLPIYHGFGSPSPDDDLGMGPGFRELFGRMAAIKPPGDAEKGKSNL</sequence>
<evidence type="ECO:0000256" key="9">
    <source>
        <dbReference type="ARBA" id="ARBA00023140"/>
    </source>
</evidence>
<evidence type="ECO:0000313" key="22">
    <source>
        <dbReference type="EMBL" id="KXS09543.1"/>
    </source>
</evidence>
<comment type="catalytic activity">
    <reaction evidence="16">
        <text>(2E)-tetradecenoyl-CoA + NADPH + H(+) = tetradecanoyl-CoA + NADP(+)</text>
        <dbReference type="Rhea" id="RHEA:44968"/>
        <dbReference type="ChEBI" id="CHEBI:15378"/>
        <dbReference type="ChEBI" id="CHEBI:57385"/>
        <dbReference type="ChEBI" id="CHEBI:57783"/>
        <dbReference type="ChEBI" id="CHEBI:58349"/>
        <dbReference type="ChEBI" id="CHEBI:61405"/>
    </reaction>
    <physiologicalReaction direction="left-to-right" evidence="16">
        <dbReference type="Rhea" id="RHEA:44969"/>
    </physiologicalReaction>
</comment>
<comment type="catalytic activity">
    <reaction evidence="19">
        <text>(2E)-decenoyl-CoA + NADPH + H(+) = decanoyl-CoA + NADP(+)</text>
        <dbReference type="Rhea" id="RHEA:44960"/>
        <dbReference type="ChEBI" id="CHEBI:15378"/>
        <dbReference type="ChEBI" id="CHEBI:57783"/>
        <dbReference type="ChEBI" id="CHEBI:58349"/>
        <dbReference type="ChEBI" id="CHEBI:61406"/>
        <dbReference type="ChEBI" id="CHEBI:61430"/>
    </reaction>
    <physiologicalReaction direction="left-to-right" evidence="19">
        <dbReference type="Rhea" id="RHEA:44961"/>
    </physiologicalReaction>
</comment>
<keyword evidence="23" id="KW-1185">Reference proteome</keyword>
<dbReference type="SMART" id="SM00822">
    <property type="entry name" value="PKS_KR"/>
    <property type="match status" value="1"/>
</dbReference>
<keyword evidence="9" id="KW-0576">Peroxisome</keyword>
<dbReference type="InterPro" id="IPR057326">
    <property type="entry name" value="KR_dom"/>
</dbReference>
<evidence type="ECO:0000256" key="7">
    <source>
        <dbReference type="ARBA" id="ARBA00023002"/>
    </source>
</evidence>
<dbReference type="Proteomes" id="UP000070544">
    <property type="component" value="Unassembled WGS sequence"/>
</dbReference>
<organism evidence="22 23">
    <name type="scientific">Gonapodya prolifera (strain JEL478)</name>
    <name type="common">Monoblepharis prolifera</name>
    <dbReference type="NCBI Taxonomy" id="1344416"/>
    <lineage>
        <taxon>Eukaryota</taxon>
        <taxon>Fungi</taxon>
        <taxon>Fungi incertae sedis</taxon>
        <taxon>Chytridiomycota</taxon>
        <taxon>Chytridiomycota incertae sedis</taxon>
        <taxon>Monoblepharidomycetes</taxon>
        <taxon>Monoblepharidales</taxon>
        <taxon>Gonapodyaceae</taxon>
        <taxon>Gonapodya</taxon>
    </lineage>
</organism>
<comment type="catalytic activity">
    <reaction evidence="18">
        <text>a (2E)-enoyl-CoA + NADPH + H(+) = a 2,3-saturated acyl-CoA + NADP(+)</text>
        <dbReference type="Rhea" id="RHEA:33763"/>
        <dbReference type="ChEBI" id="CHEBI:15378"/>
        <dbReference type="ChEBI" id="CHEBI:57783"/>
        <dbReference type="ChEBI" id="CHEBI:58349"/>
        <dbReference type="ChEBI" id="CHEBI:58856"/>
        <dbReference type="ChEBI" id="CHEBI:65111"/>
        <dbReference type="EC" id="1.3.1.38"/>
    </reaction>
    <physiologicalReaction direction="left-to-right" evidence="18">
        <dbReference type="Rhea" id="RHEA:33764"/>
    </physiologicalReaction>
</comment>
<dbReference type="Gene3D" id="3.40.50.720">
    <property type="entry name" value="NAD(P)-binding Rossmann-like Domain"/>
    <property type="match status" value="1"/>
</dbReference>
<dbReference type="PANTHER" id="PTHR24317:SF7">
    <property type="entry name" value="PEROXISOMAL TRANS-2-ENOYL-COA REDUCTASE"/>
    <property type="match status" value="1"/>
</dbReference>
<dbReference type="GO" id="GO:0005777">
    <property type="term" value="C:peroxisome"/>
    <property type="evidence" value="ECO:0007669"/>
    <property type="project" value="UniProtKB-SubCell"/>
</dbReference>
<dbReference type="PRINTS" id="PR00080">
    <property type="entry name" value="SDRFAMILY"/>
</dbReference>